<reference evidence="2" key="1">
    <citation type="journal article" date="2019" name="Int. J. Syst. Evol. Microbiol.">
        <title>The Global Catalogue of Microorganisms (GCM) 10K type strain sequencing project: providing services to taxonomists for standard genome sequencing and annotation.</title>
        <authorList>
            <consortium name="The Broad Institute Genomics Platform"/>
            <consortium name="The Broad Institute Genome Sequencing Center for Infectious Disease"/>
            <person name="Wu L."/>
            <person name="Ma J."/>
        </authorList>
    </citation>
    <scope>NUCLEOTIDE SEQUENCE [LARGE SCALE GENOMIC DNA]</scope>
    <source>
        <strain evidence="2">CGMCC 1.12806</strain>
    </source>
</reference>
<dbReference type="RefSeq" id="WP_188474743.1">
    <property type="nucleotide sequence ID" value="NZ_BMFZ01000010.1"/>
</dbReference>
<organism evidence="1 2">
    <name type="scientific">Hafnia psychrotolerans</name>
    <dbReference type="NCBI Taxonomy" id="1477018"/>
    <lineage>
        <taxon>Bacteria</taxon>
        <taxon>Pseudomonadati</taxon>
        <taxon>Pseudomonadota</taxon>
        <taxon>Gammaproteobacteria</taxon>
        <taxon>Enterobacterales</taxon>
        <taxon>Hafniaceae</taxon>
        <taxon>Hafnia</taxon>
    </lineage>
</organism>
<gene>
    <name evidence="1" type="ORF">GCM10011328_34120</name>
</gene>
<sequence>MLESSEFSYPNKIDFFGTTLLHLCDFTQDDLNNYLSYDMYSEDNLKASDNDVGLALTHALEESEEKYHEDIYGSYALDFNTFQNIYTPIHRKTMLIALYNFYECQVETLCREVNKLQPKNDIDDKWPERDVLNSFRKLLTHTAGFNFDKIDKNWQYLQIIKLIRNTLSHSEGEIDKRKTKISIKINGFCNKNEEIRISNGNIIIERGFIRELIAVLISLFCALNKEVIAYIHRYEEENGRFELILPSGASRTLL</sequence>
<evidence type="ECO:0000313" key="2">
    <source>
        <dbReference type="Proteomes" id="UP000627464"/>
    </source>
</evidence>
<keyword evidence="2" id="KW-1185">Reference proteome</keyword>
<dbReference type="Proteomes" id="UP000627464">
    <property type="component" value="Unassembled WGS sequence"/>
</dbReference>
<name>A0ABQ1H3Q5_9GAMM</name>
<evidence type="ECO:0000313" key="1">
    <source>
        <dbReference type="EMBL" id="GGA55858.1"/>
    </source>
</evidence>
<proteinExistence type="predicted"/>
<accession>A0ABQ1H3Q5</accession>
<comment type="caution">
    <text evidence="1">The sequence shown here is derived from an EMBL/GenBank/DDBJ whole genome shotgun (WGS) entry which is preliminary data.</text>
</comment>
<protein>
    <submittedName>
        <fullName evidence="1">Uncharacterized protein</fullName>
    </submittedName>
</protein>
<dbReference type="EMBL" id="BMFZ01000010">
    <property type="protein sequence ID" value="GGA55858.1"/>
    <property type="molecule type" value="Genomic_DNA"/>
</dbReference>